<reference evidence="2 3" key="1">
    <citation type="submission" date="2024-09" db="EMBL/GenBank/DDBJ databases">
        <authorList>
            <person name="Sun Q."/>
            <person name="Mori K."/>
        </authorList>
    </citation>
    <scope>NUCLEOTIDE SEQUENCE [LARGE SCALE GENOMIC DNA]</scope>
    <source>
        <strain evidence="2 3">TBRC 4938</strain>
    </source>
</reference>
<name>A0ABV6AL60_9HYPH</name>
<feature type="compositionally biased region" description="Basic and acidic residues" evidence="1">
    <location>
        <begin position="15"/>
        <end position="26"/>
    </location>
</feature>
<protein>
    <submittedName>
        <fullName evidence="2">Uncharacterized protein</fullName>
    </submittedName>
</protein>
<gene>
    <name evidence="2" type="ORF">ACFFP0_21115</name>
</gene>
<dbReference type="Proteomes" id="UP001589692">
    <property type="component" value="Unassembled WGS sequence"/>
</dbReference>
<evidence type="ECO:0000256" key="1">
    <source>
        <dbReference type="SAM" id="MobiDB-lite"/>
    </source>
</evidence>
<proteinExistence type="predicted"/>
<organism evidence="2 3">
    <name type="scientific">Rhizobium puerariae</name>
    <dbReference type="NCBI Taxonomy" id="1585791"/>
    <lineage>
        <taxon>Bacteria</taxon>
        <taxon>Pseudomonadati</taxon>
        <taxon>Pseudomonadota</taxon>
        <taxon>Alphaproteobacteria</taxon>
        <taxon>Hyphomicrobiales</taxon>
        <taxon>Rhizobiaceae</taxon>
        <taxon>Rhizobium/Agrobacterium group</taxon>
        <taxon>Rhizobium</taxon>
    </lineage>
</organism>
<keyword evidence="3" id="KW-1185">Reference proteome</keyword>
<evidence type="ECO:0000313" key="3">
    <source>
        <dbReference type="Proteomes" id="UP001589692"/>
    </source>
</evidence>
<dbReference type="EMBL" id="JBHMAA010000024">
    <property type="protein sequence ID" value="MFB9951356.1"/>
    <property type="molecule type" value="Genomic_DNA"/>
</dbReference>
<comment type="caution">
    <text evidence="2">The sequence shown here is derived from an EMBL/GenBank/DDBJ whole genome shotgun (WGS) entry which is preliminary data.</text>
</comment>
<sequence length="86" mass="10142">MSAFRGMSRKNAQRFCDRSVLKNKDLKRGKRSKDRDTTRMNKEIMMMQQPVQAAPSKSIPQHVVERIESEWKQMRENAAPQPKPQR</sequence>
<accession>A0ABV6AL60</accession>
<feature type="region of interest" description="Disordered" evidence="1">
    <location>
        <begin position="1"/>
        <end position="39"/>
    </location>
</feature>
<dbReference type="RefSeq" id="WP_377264165.1">
    <property type="nucleotide sequence ID" value="NZ_JBHMAA010000024.1"/>
</dbReference>
<evidence type="ECO:0000313" key="2">
    <source>
        <dbReference type="EMBL" id="MFB9951356.1"/>
    </source>
</evidence>